<dbReference type="InterPro" id="IPR005828">
    <property type="entry name" value="MFS_sugar_transport-like"/>
</dbReference>
<keyword evidence="2 5" id="KW-0812">Transmembrane</keyword>
<evidence type="ECO:0000256" key="1">
    <source>
        <dbReference type="ARBA" id="ARBA00004141"/>
    </source>
</evidence>
<feature type="transmembrane region" description="Helical" evidence="5">
    <location>
        <begin position="102"/>
        <end position="123"/>
    </location>
</feature>
<evidence type="ECO:0000256" key="5">
    <source>
        <dbReference type="SAM" id="Phobius"/>
    </source>
</evidence>
<dbReference type="SUPFAM" id="SSF103473">
    <property type="entry name" value="MFS general substrate transporter"/>
    <property type="match status" value="1"/>
</dbReference>
<name>A0A914V042_9BILA</name>
<evidence type="ECO:0000313" key="7">
    <source>
        <dbReference type="WBParaSite" id="PSAMB.scaffold14042size2026.g35820.t1"/>
    </source>
</evidence>
<dbReference type="WBParaSite" id="PSAMB.scaffold14042size2026.g35820.t1">
    <property type="protein sequence ID" value="PSAMB.scaffold14042size2026.g35820.t1"/>
    <property type="gene ID" value="PSAMB.scaffold14042size2026.g35820"/>
</dbReference>
<accession>A0A914V042</accession>
<dbReference type="Proteomes" id="UP000887566">
    <property type="component" value="Unplaced"/>
</dbReference>
<dbReference type="WBParaSite" id="PSAMB.scaffold14077size2013.g35842.t1">
    <property type="protein sequence ID" value="PSAMB.scaffold14077size2013.g35842.t1"/>
    <property type="gene ID" value="PSAMB.scaffold14077size2013.g35842"/>
</dbReference>
<keyword evidence="4 5" id="KW-0472">Membrane</keyword>
<dbReference type="GO" id="GO:0016020">
    <property type="term" value="C:membrane"/>
    <property type="evidence" value="ECO:0007669"/>
    <property type="project" value="UniProtKB-SubCell"/>
</dbReference>
<protein>
    <submittedName>
        <fullName evidence="7 8">Uncharacterized protein</fullName>
    </submittedName>
</protein>
<feature type="transmembrane region" description="Helical" evidence="5">
    <location>
        <begin position="12"/>
        <end position="30"/>
    </location>
</feature>
<dbReference type="GO" id="GO:0022857">
    <property type="term" value="F:transmembrane transporter activity"/>
    <property type="evidence" value="ECO:0007669"/>
    <property type="project" value="InterPro"/>
</dbReference>
<evidence type="ECO:0000256" key="2">
    <source>
        <dbReference type="ARBA" id="ARBA00022692"/>
    </source>
</evidence>
<dbReference type="InterPro" id="IPR036259">
    <property type="entry name" value="MFS_trans_sf"/>
</dbReference>
<evidence type="ECO:0000313" key="8">
    <source>
        <dbReference type="WBParaSite" id="PSAMB.scaffold14077size2013.g35842.t1"/>
    </source>
</evidence>
<feature type="transmembrane region" description="Helical" evidence="5">
    <location>
        <begin position="42"/>
        <end position="62"/>
    </location>
</feature>
<keyword evidence="6" id="KW-1185">Reference proteome</keyword>
<evidence type="ECO:0000313" key="6">
    <source>
        <dbReference type="Proteomes" id="UP000887566"/>
    </source>
</evidence>
<sequence length="185" mass="20392">MTNKWDWFGRRHMVLVPLFAVFLCFSFVMVVKTIDNQSPLEFYGLLAGAVICNCLWAGIGQFQIELFPTVVRSSAASLTSLSDPLASVLIPPLIYLQRYWPALPYLFATSAIVVALIAVYFVLPETKGLLVPDTIEDMDRLNMASSTVHSAASAAHWATVGPCCGEDQALLVENMESNVQESEEE</sequence>
<organism evidence="6 8">
    <name type="scientific">Plectus sambesii</name>
    <dbReference type="NCBI Taxonomy" id="2011161"/>
    <lineage>
        <taxon>Eukaryota</taxon>
        <taxon>Metazoa</taxon>
        <taxon>Ecdysozoa</taxon>
        <taxon>Nematoda</taxon>
        <taxon>Chromadorea</taxon>
        <taxon>Plectida</taxon>
        <taxon>Plectina</taxon>
        <taxon>Plectoidea</taxon>
        <taxon>Plectidae</taxon>
        <taxon>Plectus</taxon>
    </lineage>
</organism>
<evidence type="ECO:0000256" key="4">
    <source>
        <dbReference type="ARBA" id="ARBA00023136"/>
    </source>
</evidence>
<dbReference type="Gene3D" id="1.20.1250.20">
    <property type="entry name" value="MFS general substrate transporter like domains"/>
    <property type="match status" value="1"/>
</dbReference>
<proteinExistence type="predicted"/>
<keyword evidence="3 5" id="KW-1133">Transmembrane helix</keyword>
<reference evidence="7 8" key="1">
    <citation type="submission" date="2022-11" db="UniProtKB">
        <authorList>
            <consortium name="WormBaseParasite"/>
        </authorList>
    </citation>
    <scope>IDENTIFICATION</scope>
</reference>
<comment type="subcellular location">
    <subcellularLocation>
        <location evidence="1">Membrane</location>
        <topology evidence="1">Multi-pass membrane protein</topology>
    </subcellularLocation>
</comment>
<dbReference type="AlphaFoldDB" id="A0A914V042"/>
<dbReference type="PANTHER" id="PTHR24064">
    <property type="entry name" value="SOLUTE CARRIER FAMILY 22 MEMBER"/>
    <property type="match status" value="1"/>
</dbReference>
<dbReference type="Pfam" id="PF00083">
    <property type="entry name" value="Sugar_tr"/>
    <property type="match status" value="1"/>
</dbReference>
<evidence type="ECO:0000256" key="3">
    <source>
        <dbReference type="ARBA" id="ARBA00022989"/>
    </source>
</evidence>